<feature type="compositionally biased region" description="Polar residues" evidence="1">
    <location>
        <begin position="274"/>
        <end position="288"/>
    </location>
</feature>
<dbReference type="Proteomes" id="UP000286510">
    <property type="component" value="Unassembled WGS sequence"/>
</dbReference>
<dbReference type="VEuPathDB" id="FungiDB:H257_07506"/>
<dbReference type="EMBL" id="QUTF01015446">
    <property type="protein sequence ID" value="RHZ09361.1"/>
    <property type="molecule type" value="Genomic_DNA"/>
</dbReference>
<reference evidence="2 3" key="1">
    <citation type="submission" date="2018-08" db="EMBL/GenBank/DDBJ databases">
        <title>Aphanomyces genome sequencing and annotation.</title>
        <authorList>
            <person name="Minardi D."/>
            <person name="Oidtmann B."/>
            <person name="Van Der Giezen M."/>
            <person name="Studholme D.J."/>
        </authorList>
    </citation>
    <scope>NUCLEOTIDE SEQUENCE [LARGE SCALE GENOMIC DNA]</scope>
    <source>
        <strain evidence="2 3">FDL457</strain>
    </source>
</reference>
<proteinExistence type="predicted"/>
<organism evidence="2 3">
    <name type="scientific">Aphanomyces astaci</name>
    <name type="common">Crayfish plague agent</name>
    <dbReference type="NCBI Taxonomy" id="112090"/>
    <lineage>
        <taxon>Eukaryota</taxon>
        <taxon>Sar</taxon>
        <taxon>Stramenopiles</taxon>
        <taxon>Oomycota</taxon>
        <taxon>Saprolegniomycetes</taxon>
        <taxon>Saprolegniales</taxon>
        <taxon>Verrucalvaceae</taxon>
        <taxon>Aphanomyces</taxon>
    </lineage>
</organism>
<feature type="region of interest" description="Disordered" evidence="1">
    <location>
        <begin position="263"/>
        <end position="300"/>
    </location>
</feature>
<gene>
    <name evidence="2" type="ORF">DYB26_009093</name>
</gene>
<evidence type="ECO:0000313" key="2">
    <source>
        <dbReference type="EMBL" id="RHZ09361.1"/>
    </source>
</evidence>
<name>A0A3R6XRB8_APHAT</name>
<evidence type="ECO:0000256" key="1">
    <source>
        <dbReference type="SAM" id="MobiDB-lite"/>
    </source>
</evidence>
<evidence type="ECO:0000313" key="3">
    <source>
        <dbReference type="Proteomes" id="UP000286510"/>
    </source>
</evidence>
<sequence>MRTEETKAIAAAAAKEADEAAKEAAEAARKVTSEGVTGTPSGDGEHPNATGVGGKEGKASGVGAAVKTEAKVKAELELGFHWDRSRIFTPAGWGGVGLGYVRDVTRRLTVVGEFDETNDDWGYQTANAAGVERYLRLFASPQSFELRVLWMLLAMECMQLARVSFHRFDEFKGAMRELHEREHLERWTVDVGRIELCNDETLLEYLVAFVWTLVGQGSGRHGQLPLTVGRLANSLSNFAGVQRQKHGRLDARSVARIAARVNMRRGPEVRETAAQPTNPFAGYNQPSGPQRDGQLTAAERQAAADYRTGARAIAALQIVVLPMSRAAKAGVSGEEEKSEGAEEEEPPGDPEDRLPSLHRS</sequence>
<protein>
    <submittedName>
        <fullName evidence="2">Uncharacterized protein</fullName>
    </submittedName>
</protein>
<feature type="compositionally biased region" description="Basic and acidic residues" evidence="1">
    <location>
        <begin position="350"/>
        <end position="360"/>
    </location>
</feature>
<feature type="region of interest" description="Disordered" evidence="1">
    <location>
        <begin position="1"/>
        <end position="60"/>
    </location>
</feature>
<dbReference type="AlphaFoldDB" id="A0A3R6XRB8"/>
<accession>A0A3R6XRB8</accession>
<comment type="caution">
    <text evidence="2">The sequence shown here is derived from an EMBL/GenBank/DDBJ whole genome shotgun (WGS) entry which is preliminary data.</text>
</comment>
<feature type="compositionally biased region" description="Basic and acidic residues" evidence="1">
    <location>
        <begin position="15"/>
        <end position="32"/>
    </location>
</feature>
<feature type="region of interest" description="Disordered" evidence="1">
    <location>
        <begin position="326"/>
        <end position="360"/>
    </location>
</feature>